<keyword evidence="3 6" id="KW-0863">Zinc-finger</keyword>
<evidence type="ECO:0000313" key="10">
    <source>
        <dbReference type="Proteomes" id="UP000193240"/>
    </source>
</evidence>
<evidence type="ECO:0000256" key="4">
    <source>
        <dbReference type="ARBA" id="ARBA00022786"/>
    </source>
</evidence>
<evidence type="ECO:0000256" key="1">
    <source>
        <dbReference type="ARBA" id="ARBA00004906"/>
    </source>
</evidence>
<keyword evidence="4" id="KW-0833">Ubl conjugation pathway</keyword>
<feature type="compositionally biased region" description="Acidic residues" evidence="7">
    <location>
        <begin position="167"/>
        <end position="191"/>
    </location>
</feature>
<accession>A0A1Y2M453</accession>
<evidence type="ECO:0000313" key="9">
    <source>
        <dbReference type="EMBL" id="OSS50589.1"/>
    </source>
</evidence>
<dbReference type="AlphaFoldDB" id="A0A1Y2M453"/>
<gene>
    <name evidence="9" type="ORF">B5807_04301</name>
</gene>
<evidence type="ECO:0000256" key="5">
    <source>
        <dbReference type="ARBA" id="ARBA00022833"/>
    </source>
</evidence>
<dbReference type="EMBL" id="KZ107841">
    <property type="protein sequence ID" value="OSS50589.1"/>
    <property type="molecule type" value="Genomic_DNA"/>
</dbReference>
<keyword evidence="5" id="KW-0862">Zinc</keyword>
<feature type="domain" description="RING-type" evidence="8">
    <location>
        <begin position="29"/>
        <end position="80"/>
    </location>
</feature>
<dbReference type="SUPFAM" id="SSF57850">
    <property type="entry name" value="RING/U-box"/>
    <property type="match status" value="1"/>
</dbReference>
<dbReference type="STRING" id="105696.A0A1Y2M453"/>
<dbReference type="InterPro" id="IPR001841">
    <property type="entry name" value="Znf_RING"/>
</dbReference>
<dbReference type="Gene3D" id="3.30.40.10">
    <property type="entry name" value="Zinc/RING finger domain, C3HC4 (zinc finger)"/>
    <property type="match status" value="1"/>
</dbReference>
<dbReference type="GO" id="GO:0051603">
    <property type="term" value="P:proteolysis involved in protein catabolic process"/>
    <property type="evidence" value="ECO:0007669"/>
    <property type="project" value="UniProtKB-ARBA"/>
</dbReference>
<dbReference type="InterPro" id="IPR013083">
    <property type="entry name" value="Znf_RING/FYVE/PHD"/>
</dbReference>
<evidence type="ECO:0000259" key="8">
    <source>
        <dbReference type="PROSITE" id="PS50089"/>
    </source>
</evidence>
<dbReference type="UniPathway" id="UPA00143"/>
<evidence type="ECO:0000256" key="2">
    <source>
        <dbReference type="ARBA" id="ARBA00022723"/>
    </source>
</evidence>
<organism evidence="9 10">
    <name type="scientific">Epicoccum nigrum</name>
    <name type="common">Soil fungus</name>
    <name type="synonym">Epicoccum purpurascens</name>
    <dbReference type="NCBI Taxonomy" id="105696"/>
    <lineage>
        <taxon>Eukaryota</taxon>
        <taxon>Fungi</taxon>
        <taxon>Dikarya</taxon>
        <taxon>Ascomycota</taxon>
        <taxon>Pezizomycotina</taxon>
        <taxon>Dothideomycetes</taxon>
        <taxon>Pleosporomycetidae</taxon>
        <taxon>Pleosporales</taxon>
        <taxon>Pleosporineae</taxon>
        <taxon>Didymellaceae</taxon>
        <taxon>Epicoccum</taxon>
    </lineage>
</organism>
<dbReference type="Proteomes" id="UP000193240">
    <property type="component" value="Unassembled WGS sequence"/>
</dbReference>
<evidence type="ECO:0000256" key="3">
    <source>
        <dbReference type="ARBA" id="ARBA00022771"/>
    </source>
</evidence>
<dbReference type="OMA" id="ATRINLC"/>
<proteinExistence type="predicted"/>
<dbReference type="InParanoid" id="A0A1Y2M453"/>
<dbReference type="InterPro" id="IPR024766">
    <property type="entry name" value="Znf_RING_H2"/>
</dbReference>
<feature type="region of interest" description="Disordered" evidence="7">
    <location>
        <begin position="151"/>
        <end position="207"/>
    </location>
</feature>
<protein>
    <recommendedName>
        <fullName evidence="8">RING-type domain-containing protein</fullName>
    </recommendedName>
</protein>
<keyword evidence="10" id="KW-1185">Reference proteome</keyword>
<name>A0A1Y2M453_EPING</name>
<reference evidence="9 10" key="1">
    <citation type="journal article" date="2017" name="Genome Announc.">
        <title>Genome sequence of the saprophytic ascomycete Epicoccum nigrum ICMP 19927 strain isolated from New Zealand.</title>
        <authorList>
            <person name="Fokin M."/>
            <person name="Fleetwood D."/>
            <person name="Weir B.S."/>
            <person name="Villas-Boas S.G."/>
        </authorList>
    </citation>
    <scope>NUCLEOTIDE SEQUENCE [LARGE SCALE GENOMIC DNA]</scope>
    <source>
        <strain evidence="9 10">ICMP 19927</strain>
    </source>
</reference>
<evidence type="ECO:0000256" key="7">
    <source>
        <dbReference type="SAM" id="MobiDB-lite"/>
    </source>
</evidence>
<comment type="pathway">
    <text evidence="1">Protein modification; protein ubiquitination.</text>
</comment>
<dbReference type="GO" id="GO:0008270">
    <property type="term" value="F:zinc ion binding"/>
    <property type="evidence" value="ECO:0007669"/>
    <property type="project" value="UniProtKB-KW"/>
</dbReference>
<feature type="compositionally biased region" description="Basic and acidic residues" evidence="7">
    <location>
        <begin position="192"/>
        <end position="207"/>
    </location>
</feature>
<keyword evidence="2" id="KW-0479">Metal-binding</keyword>
<dbReference type="Pfam" id="PF12678">
    <property type="entry name" value="zf-rbx1"/>
    <property type="match status" value="1"/>
</dbReference>
<dbReference type="PROSITE" id="PS50089">
    <property type="entry name" value="ZF_RING_2"/>
    <property type="match status" value="1"/>
</dbReference>
<dbReference type="CDD" id="cd16448">
    <property type="entry name" value="RING-H2"/>
    <property type="match status" value="1"/>
</dbReference>
<dbReference type="GO" id="GO:0016567">
    <property type="term" value="P:protein ubiquitination"/>
    <property type="evidence" value="ECO:0007669"/>
    <property type="project" value="UniProtKB-UniPathway"/>
</dbReference>
<sequence>MSIFASKAAFEKLGLQQVAPSTALMYQDCYICENPLNVSAHTALTDAHHSAVRISVCGHMYGKHCLEAWLHTGNTCPICKRMLFEGSSHSLTQYDINGMVRALRRSVDGERALLAIARLMGRQGFERAQQRRNYEQEAAVRVARSRSDFLDDEDLYTSSGGGSSDMDKEEGDEEEGDDEEGDDEEGDDDFEMEGKDNGVALGKDEEL</sequence>
<evidence type="ECO:0000256" key="6">
    <source>
        <dbReference type="PROSITE-ProRule" id="PRU00175"/>
    </source>
</evidence>